<sequence length="129" mass="14644">MKTITKKRMKAYGIDMAITMIAIGATEYFLRKKVKSEAVHALITPSVITYSLECVQLLNSGQTVGYKKMGLVLKDQNGMDLTTYQLMKRIFYRDSINGFKLLANRSEFEQDEGERLPHDVFAGTIVKEV</sequence>
<accession>A0ABU4G225</accession>
<proteinExistence type="predicted"/>
<dbReference type="Proteomes" id="UP001280629">
    <property type="component" value="Unassembled WGS sequence"/>
</dbReference>
<name>A0ABU4G225_9BACL</name>
<gene>
    <name evidence="1" type="ORF">QT716_10325</name>
</gene>
<keyword evidence="2" id="KW-1185">Reference proteome</keyword>
<reference evidence="1 2" key="1">
    <citation type="submission" date="2023-06" db="EMBL/GenBank/DDBJ databases">
        <title>Sporosarcina sp. nov., isolated from Korean traditional fermented seafood 'Jeotgal'.</title>
        <authorList>
            <person name="Yang A.-I."/>
            <person name="Shin N.-R."/>
        </authorList>
    </citation>
    <scope>NUCLEOTIDE SEQUENCE [LARGE SCALE GENOMIC DNA]</scope>
    <source>
        <strain evidence="1 2">KCTC3840</strain>
    </source>
</reference>
<protein>
    <submittedName>
        <fullName evidence="1">RDD family protein</fullName>
    </submittedName>
</protein>
<organism evidence="1 2">
    <name type="scientific">Sporosarcina aquimarina</name>
    <dbReference type="NCBI Taxonomy" id="114975"/>
    <lineage>
        <taxon>Bacteria</taxon>
        <taxon>Bacillati</taxon>
        <taxon>Bacillota</taxon>
        <taxon>Bacilli</taxon>
        <taxon>Bacillales</taxon>
        <taxon>Caryophanaceae</taxon>
        <taxon>Sporosarcina</taxon>
    </lineage>
</organism>
<comment type="caution">
    <text evidence="1">The sequence shown here is derived from an EMBL/GenBank/DDBJ whole genome shotgun (WGS) entry which is preliminary data.</text>
</comment>
<evidence type="ECO:0000313" key="2">
    <source>
        <dbReference type="Proteomes" id="UP001280629"/>
    </source>
</evidence>
<evidence type="ECO:0000313" key="1">
    <source>
        <dbReference type="EMBL" id="MDW0110432.1"/>
    </source>
</evidence>
<dbReference type="RefSeq" id="WP_317935979.1">
    <property type="nucleotide sequence ID" value="NZ_JAUBDH010000005.1"/>
</dbReference>
<dbReference type="EMBL" id="JAUBDH010000005">
    <property type="protein sequence ID" value="MDW0110432.1"/>
    <property type="molecule type" value="Genomic_DNA"/>
</dbReference>